<evidence type="ECO:0000259" key="2">
    <source>
        <dbReference type="PROSITE" id="PS50175"/>
    </source>
</evidence>
<evidence type="ECO:0000256" key="1">
    <source>
        <dbReference type="ARBA" id="ARBA00022801"/>
    </source>
</evidence>
<dbReference type="EMBL" id="KZ821235">
    <property type="protein sequence ID" value="PYH44797.1"/>
    <property type="molecule type" value="Genomic_DNA"/>
</dbReference>
<evidence type="ECO:0000313" key="3">
    <source>
        <dbReference type="EMBL" id="PYH44797.1"/>
    </source>
</evidence>
<sequence length="137" mass="15200">RAVSAMIGLNTTEKYTSVCLDTGCSATIINTDLARSLGTEIHHTEAPLNVSGIGSRHQATEYTMFKVYIPRQLHEDRLVQSYGHPSYAAVTIKAYLVENLRPNLLIGTDTIGREGIILDYKRQTTSIRGCQNFVFPI</sequence>
<dbReference type="GeneID" id="37072595"/>
<organism evidence="3 4">
    <name type="scientific">Aspergillus saccharolyticus JOP 1030-1</name>
    <dbReference type="NCBI Taxonomy" id="1450539"/>
    <lineage>
        <taxon>Eukaryota</taxon>
        <taxon>Fungi</taxon>
        <taxon>Dikarya</taxon>
        <taxon>Ascomycota</taxon>
        <taxon>Pezizomycotina</taxon>
        <taxon>Eurotiomycetes</taxon>
        <taxon>Eurotiomycetidae</taxon>
        <taxon>Eurotiales</taxon>
        <taxon>Aspergillaceae</taxon>
        <taxon>Aspergillus</taxon>
        <taxon>Aspergillus subgen. Circumdati</taxon>
    </lineage>
</organism>
<dbReference type="Proteomes" id="UP000248349">
    <property type="component" value="Unassembled WGS sequence"/>
</dbReference>
<feature type="domain" description="Peptidase A2" evidence="2">
    <location>
        <begin position="16"/>
        <end position="110"/>
    </location>
</feature>
<gene>
    <name evidence="3" type="ORF">BP01DRAFT_268557</name>
</gene>
<dbReference type="PROSITE" id="PS50175">
    <property type="entry name" value="ASP_PROT_RETROV"/>
    <property type="match status" value="1"/>
</dbReference>
<keyword evidence="4" id="KW-1185">Reference proteome</keyword>
<name>A0A318ZDW6_9EURO</name>
<evidence type="ECO:0000313" key="4">
    <source>
        <dbReference type="Proteomes" id="UP000248349"/>
    </source>
</evidence>
<dbReference type="OrthoDB" id="4504104at2759"/>
<feature type="non-terminal residue" evidence="3">
    <location>
        <position position="137"/>
    </location>
</feature>
<dbReference type="Gene3D" id="2.40.70.10">
    <property type="entry name" value="Acid Proteases"/>
    <property type="match status" value="1"/>
</dbReference>
<dbReference type="STRING" id="1450539.A0A318ZDW6"/>
<proteinExistence type="predicted"/>
<accession>A0A318ZDW6</accession>
<reference evidence="3 4" key="1">
    <citation type="submission" date="2016-12" db="EMBL/GenBank/DDBJ databases">
        <title>The genomes of Aspergillus section Nigri reveals drivers in fungal speciation.</title>
        <authorList>
            <consortium name="DOE Joint Genome Institute"/>
            <person name="Vesth T.C."/>
            <person name="Nybo J."/>
            <person name="Theobald S."/>
            <person name="Brandl J."/>
            <person name="Frisvad J.C."/>
            <person name="Nielsen K.F."/>
            <person name="Lyhne E.K."/>
            <person name="Kogle M.E."/>
            <person name="Kuo A."/>
            <person name="Riley R."/>
            <person name="Clum A."/>
            <person name="Nolan M."/>
            <person name="Lipzen A."/>
            <person name="Salamov A."/>
            <person name="Henrissat B."/>
            <person name="Wiebenga A."/>
            <person name="De Vries R.P."/>
            <person name="Grigoriev I.V."/>
            <person name="Mortensen U.H."/>
            <person name="Andersen M.R."/>
            <person name="Baker S.E."/>
        </authorList>
    </citation>
    <scope>NUCLEOTIDE SEQUENCE [LARGE SCALE GENOMIC DNA]</scope>
    <source>
        <strain evidence="3 4">JOP 1030-1</strain>
    </source>
</reference>
<protein>
    <recommendedName>
        <fullName evidence="2">Peptidase A2 domain-containing protein</fullName>
    </recommendedName>
</protein>
<dbReference type="SUPFAM" id="SSF50630">
    <property type="entry name" value="Acid proteases"/>
    <property type="match status" value="1"/>
</dbReference>
<dbReference type="GO" id="GO:0004190">
    <property type="term" value="F:aspartic-type endopeptidase activity"/>
    <property type="evidence" value="ECO:0007669"/>
    <property type="project" value="InterPro"/>
</dbReference>
<dbReference type="RefSeq" id="XP_025430779.1">
    <property type="nucleotide sequence ID" value="XM_025571367.1"/>
</dbReference>
<keyword evidence="1" id="KW-0378">Hydrolase</keyword>
<dbReference type="InterPro" id="IPR001995">
    <property type="entry name" value="Peptidase_A2_cat"/>
</dbReference>
<dbReference type="AlphaFoldDB" id="A0A318ZDW6"/>
<feature type="non-terminal residue" evidence="3">
    <location>
        <position position="1"/>
    </location>
</feature>
<dbReference type="InterPro" id="IPR021109">
    <property type="entry name" value="Peptidase_aspartic_dom_sf"/>
</dbReference>
<dbReference type="CDD" id="cd00303">
    <property type="entry name" value="retropepsin_like"/>
    <property type="match status" value="1"/>
</dbReference>
<dbReference type="GO" id="GO:0006508">
    <property type="term" value="P:proteolysis"/>
    <property type="evidence" value="ECO:0007669"/>
    <property type="project" value="InterPro"/>
</dbReference>